<evidence type="ECO:0000256" key="1">
    <source>
        <dbReference type="SAM" id="Phobius"/>
    </source>
</evidence>
<accession>A0ABX6F2X0</accession>
<keyword evidence="1" id="KW-0812">Transmembrane</keyword>
<dbReference type="Proteomes" id="UP000422736">
    <property type="component" value="Chromosome 7"/>
</dbReference>
<protein>
    <submittedName>
        <fullName evidence="2">Uncharacterized protein</fullName>
    </submittedName>
</protein>
<proteinExistence type="predicted"/>
<feature type="transmembrane region" description="Helical" evidence="1">
    <location>
        <begin position="84"/>
        <end position="104"/>
    </location>
</feature>
<evidence type="ECO:0000313" key="2">
    <source>
        <dbReference type="EMBL" id="QGN18160.1"/>
    </source>
</evidence>
<gene>
    <name evidence="2" type="ORF">FIM1_4483</name>
</gene>
<evidence type="ECO:0000313" key="3">
    <source>
        <dbReference type="Proteomes" id="UP000422736"/>
    </source>
</evidence>
<sequence length="166" mass="19166">MELLTTTADYIMASIYTYMLAPTWHVFKKRTTTGHPKIQLSFSKVASLYLQATTNPAHNSRPLGTNQPNIYPMRTETIDNGESMACLSLLWCGYCLLIFQFFLFPSVGDLSPELSKDRDCKKQKANGKKWFTYAKKRDGFRQGCTGFLLCCHVPYAWWCVSRFFNW</sequence>
<keyword evidence="1" id="KW-0472">Membrane</keyword>
<dbReference type="EMBL" id="CP015061">
    <property type="protein sequence ID" value="QGN18160.1"/>
    <property type="molecule type" value="Genomic_DNA"/>
</dbReference>
<name>A0ABX6F2X0_KLUMA</name>
<keyword evidence="1" id="KW-1133">Transmembrane helix</keyword>
<keyword evidence="3" id="KW-1185">Reference proteome</keyword>
<organism evidence="2 3">
    <name type="scientific">Kluyveromyces marxianus</name>
    <name type="common">Yeast</name>
    <name type="synonym">Candida kefyr</name>
    <dbReference type="NCBI Taxonomy" id="4911"/>
    <lineage>
        <taxon>Eukaryota</taxon>
        <taxon>Fungi</taxon>
        <taxon>Dikarya</taxon>
        <taxon>Ascomycota</taxon>
        <taxon>Saccharomycotina</taxon>
        <taxon>Saccharomycetes</taxon>
        <taxon>Saccharomycetales</taxon>
        <taxon>Saccharomycetaceae</taxon>
        <taxon>Kluyveromyces</taxon>
    </lineage>
</organism>
<reference evidence="2 3" key="1">
    <citation type="submission" date="2016-03" db="EMBL/GenBank/DDBJ databases">
        <title>How can Kluyveromyces marxianus grow so fast - potential evolutionary course in Saccharomyces Complex revealed by comparative genomics.</title>
        <authorList>
            <person name="Mo W."/>
            <person name="Lu W."/>
            <person name="Yang X."/>
            <person name="Qi J."/>
            <person name="Lv H."/>
        </authorList>
    </citation>
    <scope>NUCLEOTIDE SEQUENCE [LARGE SCALE GENOMIC DNA]</scope>
    <source>
        <strain evidence="2 3">FIM1</strain>
    </source>
</reference>
<reference evidence="2 3" key="2">
    <citation type="submission" date="2019-11" db="EMBL/GenBank/DDBJ databases">
        <authorList>
            <person name="Lu H."/>
        </authorList>
    </citation>
    <scope>NUCLEOTIDE SEQUENCE [LARGE SCALE GENOMIC DNA]</scope>
    <source>
        <strain evidence="2 3">FIM1</strain>
    </source>
</reference>